<dbReference type="InterPro" id="IPR036291">
    <property type="entry name" value="NAD(P)-bd_dom_sf"/>
</dbReference>
<dbReference type="GO" id="GO:0032787">
    <property type="term" value="P:monocarboxylic acid metabolic process"/>
    <property type="evidence" value="ECO:0007669"/>
    <property type="project" value="UniProtKB-ARBA"/>
</dbReference>
<name>A0A6N9Q7B1_9BACL</name>
<dbReference type="GO" id="GO:0016491">
    <property type="term" value="F:oxidoreductase activity"/>
    <property type="evidence" value="ECO:0007669"/>
    <property type="project" value="UniProtKB-KW"/>
</dbReference>
<dbReference type="PRINTS" id="PR00080">
    <property type="entry name" value="SDRFAMILY"/>
</dbReference>
<dbReference type="PROSITE" id="PS00061">
    <property type="entry name" value="ADH_SHORT"/>
    <property type="match status" value="1"/>
</dbReference>
<dbReference type="Pfam" id="PF13561">
    <property type="entry name" value="adh_short_C2"/>
    <property type="match status" value="1"/>
</dbReference>
<evidence type="ECO:0000313" key="4">
    <source>
        <dbReference type="Proteomes" id="UP000448943"/>
    </source>
</evidence>
<dbReference type="RefSeq" id="WP_160647567.1">
    <property type="nucleotide sequence ID" value="NZ_SIJB01000040.1"/>
</dbReference>
<dbReference type="Gene3D" id="3.40.50.720">
    <property type="entry name" value="NAD(P)-binding Rossmann-like Domain"/>
    <property type="match status" value="1"/>
</dbReference>
<dbReference type="InterPro" id="IPR002347">
    <property type="entry name" value="SDR_fam"/>
</dbReference>
<dbReference type="InterPro" id="IPR050259">
    <property type="entry name" value="SDR"/>
</dbReference>
<dbReference type="SUPFAM" id="SSF51735">
    <property type="entry name" value="NAD(P)-binding Rossmann-fold domains"/>
    <property type="match status" value="1"/>
</dbReference>
<proteinExistence type="inferred from homology"/>
<organism evidence="3 4">
    <name type="scientific">Chengkuizengella marina</name>
    <dbReference type="NCBI Taxonomy" id="2507566"/>
    <lineage>
        <taxon>Bacteria</taxon>
        <taxon>Bacillati</taxon>
        <taxon>Bacillota</taxon>
        <taxon>Bacilli</taxon>
        <taxon>Bacillales</taxon>
        <taxon>Paenibacillaceae</taxon>
        <taxon>Chengkuizengella</taxon>
    </lineage>
</organism>
<comment type="similarity">
    <text evidence="1">Belongs to the short-chain dehydrogenases/reductases (SDR) family.</text>
</comment>
<dbReference type="InterPro" id="IPR020904">
    <property type="entry name" value="Sc_DH/Rdtase_CS"/>
</dbReference>
<dbReference type="OrthoDB" id="9803333at2"/>
<keyword evidence="2" id="KW-0560">Oxidoreductase</keyword>
<dbReference type="Proteomes" id="UP000448943">
    <property type="component" value="Unassembled WGS sequence"/>
</dbReference>
<dbReference type="PRINTS" id="PR00081">
    <property type="entry name" value="GDHRDH"/>
</dbReference>
<reference evidence="3 4" key="1">
    <citation type="submission" date="2019-01" db="EMBL/GenBank/DDBJ databases">
        <title>Chengkuizengella sp. nov., isolated from deep-sea sediment of East Pacific Ocean.</title>
        <authorList>
            <person name="Yang J."/>
            <person name="Lai Q."/>
            <person name="Shao Z."/>
        </authorList>
    </citation>
    <scope>NUCLEOTIDE SEQUENCE [LARGE SCALE GENOMIC DNA]</scope>
    <source>
        <strain evidence="3 4">YPA3-1-1</strain>
    </source>
</reference>
<sequence>MSLTNMVALVTGSSRGIGKAIALELAKQGSDVAIVYRGQKEKAIEVMNQIDSLGRRAMIFQADVTNPDDVDKLVVQVTNQLGSIDILVNNVGEFHLKPISKIAVNEWDEVFKSNLHSVFYMCKAVIPGMRKRRMGRIINIGLSPNYIVRGAPNVAAYSIAKTGVIIFSRSLAVEEASYGITVNCISPGLIENGYQSPEQVEWMRQRVPMKRLGTPEEIADSVAFLVSERASYISGANLSVSGAWDWEDRPTDHDHIVHELFVEDGIK</sequence>
<keyword evidence="4" id="KW-1185">Reference proteome</keyword>
<accession>A0A6N9Q7B1</accession>
<gene>
    <name evidence="3" type="ORF">ERL59_17535</name>
</gene>
<evidence type="ECO:0000256" key="2">
    <source>
        <dbReference type="ARBA" id="ARBA00023002"/>
    </source>
</evidence>
<protein>
    <submittedName>
        <fullName evidence="3">3-oxoacyl-ACP reductase FabG</fullName>
    </submittedName>
</protein>
<dbReference type="PANTHER" id="PTHR42879">
    <property type="entry name" value="3-OXOACYL-(ACYL-CARRIER-PROTEIN) REDUCTASE"/>
    <property type="match status" value="1"/>
</dbReference>
<dbReference type="EMBL" id="SIJB01000040">
    <property type="protein sequence ID" value="NBI30756.1"/>
    <property type="molecule type" value="Genomic_DNA"/>
</dbReference>
<dbReference type="PANTHER" id="PTHR42879:SF2">
    <property type="entry name" value="3-OXOACYL-[ACYL-CARRIER-PROTEIN] REDUCTASE FABG"/>
    <property type="match status" value="1"/>
</dbReference>
<dbReference type="AlphaFoldDB" id="A0A6N9Q7B1"/>
<comment type="caution">
    <text evidence="3">The sequence shown here is derived from an EMBL/GenBank/DDBJ whole genome shotgun (WGS) entry which is preliminary data.</text>
</comment>
<dbReference type="FunFam" id="3.40.50.720:FF:000173">
    <property type="entry name" value="3-oxoacyl-[acyl-carrier protein] reductase"/>
    <property type="match status" value="1"/>
</dbReference>
<evidence type="ECO:0000256" key="1">
    <source>
        <dbReference type="ARBA" id="ARBA00006484"/>
    </source>
</evidence>
<evidence type="ECO:0000313" key="3">
    <source>
        <dbReference type="EMBL" id="NBI30756.1"/>
    </source>
</evidence>